<sequence length="364" mass="40950">MGKRIAVCLVLSLLLTGCRDQLILERLGFTQSTSYDLLPDGRLKISVSIPKTDPESTVRREILSTVARTSKEGRLNLSRKTNLILVSGQLRTTLYGLSLAKSGLWSHLDTLQRDPTISPRVKVVIVNGEASQLLEHNFSQHPRTGQYIDRLLEKESNGGSIPRVTLYDFVRDYYDDGIDPVAPIVVGRKDNIEMDGIALFKKDKYRMRIEPVQVMFFALARGKVNRGEMSIDLTGKEGTESVMLDSVESTRKLKATKMNNGSIGIHLQLSIRGAIREYIGKLRLAETKDHQLLEEAISRHISKQLEDIIRNIQKHGVDSLGFGKVVRNSLTYKEWKALDWNAVYPRIAVKLSVGIQIKDQGKLE</sequence>
<evidence type="ECO:0000313" key="10">
    <source>
        <dbReference type="EMBL" id="OXM86908.1"/>
    </source>
</evidence>
<dbReference type="PROSITE" id="PS51257">
    <property type="entry name" value="PROKAR_LIPOPROTEIN"/>
    <property type="match status" value="1"/>
</dbReference>
<dbReference type="InterPro" id="IPR057336">
    <property type="entry name" value="GerAC_N"/>
</dbReference>
<dbReference type="EMBL" id="NMQW01000012">
    <property type="protein sequence ID" value="OXM86908.1"/>
    <property type="molecule type" value="Genomic_DNA"/>
</dbReference>
<evidence type="ECO:0000256" key="6">
    <source>
        <dbReference type="ARBA" id="ARBA00023139"/>
    </source>
</evidence>
<dbReference type="AlphaFoldDB" id="A0A229UU14"/>
<evidence type="ECO:0000259" key="9">
    <source>
        <dbReference type="Pfam" id="PF25198"/>
    </source>
</evidence>
<protein>
    <submittedName>
        <fullName evidence="10">Spore gernimation protein GerC</fullName>
    </submittedName>
</protein>
<keyword evidence="6" id="KW-0564">Palmitate</keyword>
<gene>
    <name evidence="10" type="ORF">CF651_08670</name>
</gene>
<comment type="similarity">
    <text evidence="2">Belongs to the GerABKC lipoprotein family.</text>
</comment>
<feature type="domain" description="Spore germination protein N-terminal" evidence="9">
    <location>
        <begin position="20"/>
        <end position="185"/>
    </location>
</feature>
<evidence type="ECO:0000259" key="8">
    <source>
        <dbReference type="Pfam" id="PF05504"/>
    </source>
</evidence>
<evidence type="ECO:0000256" key="3">
    <source>
        <dbReference type="ARBA" id="ARBA00022544"/>
    </source>
</evidence>
<keyword evidence="3" id="KW-0309">Germination</keyword>
<reference evidence="10 11" key="1">
    <citation type="submission" date="2017-07" db="EMBL/GenBank/DDBJ databases">
        <title>Genome sequencing and assembly of Paenibacillus rigui.</title>
        <authorList>
            <person name="Mayilraj S."/>
        </authorList>
    </citation>
    <scope>NUCLEOTIDE SEQUENCE [LARGE SCALE GENOMIC DNA]</scope>
    <source>
        <strain evidence="10 11">JCM 16352</strain>
    </source>
</reference>
<organism evidence="10 11">
    <name type="scientific">Paenibacillus rigui</name>
    <dbReference type="NCBI Taxonomy" id="554312"/>
    <lineage>
        <taxon>Bacteria</taxon>
        <taxon>Bacillati</taxon>
        <taxon>Bacillota</taxon>
        <taxon>Bacilli</taxon>
        <taxon>Bacillales</taxon>
        <taxon>Paenibacillaceae</taxon>
        <taxon>Paenibacillus</taxon>
    </lineage>
</organism>
<dbReference type="PANTHER" id="PTHR35789:SF1">
    <property type="entry name" value="SPORE GERMINATION PROTEIN B3"/>
    <property type="match status" value="1"/>
</dbReference>
<name>A0A229UU14_9BACL</name>
<keyword evidence="5" id="KW-0472">Membrane</keyword>
<evidence type="ECO:0000313" key="11">
    <source>
        <dbReference type="Proteomes" id="UP000215509"/>
    </source>
</evidence>
<dbReference type="RefSeq" id="WP_094014457.1">
    <property type="nucleotide sequence ID" value="NZ_NMQW01000012.1"/>
</dbReference>
<keyword evidence="7" id="KW-0449">Lipoprotein</keyword>
<evidence type="ECO:0000256" key="5">
    <source>
        <dbReference type="ARBA" id="ARBA00023136"/>
    </source>
</evidence>
<comment type="caution">
    <text evidence="10">The sequence shown here is derived from an EMBL/GenBank/DDBJ whole genome shotgun (WGS) entry which is preliminary data.</text>
</comment>
<dbReference type="OrthoDB" id="2592518at2"/>
<dbReference type="InterPro" id="IPR008844">
    <property type="entry name" value="Spore_GerAC-like"/>
</dbReference>
<proteinExistence type="inferred from homology"/>
<evidence type="ECO:0000256" key="4">
    <source>
        <dbReference type="ARBA" id="ARBA00022729"/>
    </source>
</evidence>
<keyword evidence="11" id="KW-1185">Reference proteome</keyword>
<keyword evidence="4" id="KW-0732">Signal</keyword>
<dbReference type="NCBIfam" id="TIGR02887">
    <property type="entry name" value="spore_ger_x_C"/>
    <property type="match status" value="1"/>
</dbReference>
<evidence type="ECO:0000256" key="1">
    <source>
        <dbReference type="ARBA" id="ARBA00004635"/>
    </source>
</evidence>
<evidence type="ECO:0000256" key="2">
    <source>
        <dbReference type="ARBA" id="ARBA00007886"/>
    </source>
</evidence>
<evidence type="ECO:0000256" key="7">
    <source>
        <dbReference type="ARBA" id="ARBA00023288"/>
    </source>
</evidence>
<dbReference type="PANTHER" id="PTHR35789">
    <property type="entry name" value="SPORE GERMINATION PROTEIN B3"/>
    <property type="match status" value="1"/>
</dbReference>
<dbReference type="Pfam" id="PF05504">
    <property type="entry name" value="Spore_GerAC"/>
    <property type="match status" value="1"/>
</dbReference>
<dbReference type="InterPro" id="IPR038501">
    <property type="entry name" value="Spore_GerAC_C_sf"/>
</dbReference>
<comment type="subcellular location">
    <subcellularLocation>
        <location evidence="1">Membrane</location>
        <topology evidence="1">Lipid-anchor</topology>
    </subcellularLocation>
</comment>
<dbReference type="GO" id="GO:0009847">
    <property type="term" value="P:spore germination"/>
    <property type="evidence" value="ECO:0007669"/>
    <property type="project" value="InterPro"/>
</dbReference>
<accession>A0A229UU14</accession>
<dbReference type="Pfam" id="PF25198">
    <property type="entry name" value="Spore_GerAC_N"/>
    <property type="match status" value="1"/>
</dbReference>
<dbReference type="InterPro" id="IPR046953">
    <property type="entry name" value="Spore_GerAC-like_C"/>
</dbReference>
<dbReference type="GO" id="GO:0016020">
    <property type="term" value="C:membrane"/>
    <property type="evidence" value="ECO:0007669"/>
    <property type="project" value="UniProtKB-SubCell"/>
</dbReference>
<dbReference type="Proteomes" id="UP000215509">
    <property type="component" value="Unassembled WGS sequence"/>
</dbReference>
<feature type="domain" description="Spore germination GerAC-like C-terminal" evidence="8">
    <location>
        <begin position="195"/>
        <end position="361"/>
    </location>
</feature>
<dbReference type="Gene3D" id="3.30.300.210">
    <property type="entry name" value="Nutrient germinant receptor protein C, domain 3"/>
    <property type="match status" value="1"/>
</dbReference>